<name>A0A8B8DDN8_CRAVI</name>
<feature type="compositionally biased region" description="Basic and acidic residues" evidence="1">
    <location>
        <begin position="246"/>
        <end position="261"/>
    </location>
</feature>
<evidence type="ECO:0000313" key="3">
    <source>
        <dbReference type="RefSeq" id="XP_022326111.1"/>
    </source>
</evidence>
<organism evidence="2 5">
    <name type="scientific">Crassostrea virginica</name>
    <name type="common">Eastern oyster</name>
    <dbReference type="NCBI Taxonomy" id="6565"/>
    <lineage>
        <taxon>Eukaryota</taxon>
        <taxon>Metazoa</taxon>
        <taxon>Spiralia</taxon>
        <taxon>Lophotrochozoa</taxon>
        <taxon>Mollusca</taxon>
        <taxon>Bivalvia</taxon>
        <taxon>Autobranchia</taxon>
        <taxon>Pteriomorphia</taxon>
        <taxon>Ostreida</taxon>
        <taxon>Ostreoidea</taxon>
        <taxon>Ostreidae</taxon>
        <taxon>Crassostrea</taxon>
    </lineage>
</organism>
<keyword evidence="2" id="KW-1185">Reference proteome</keyword>
<evidence type="ECO:0000313" key="2">
    <source>
        <dbReference type="Proteomes" id="UP000694844"/>
    </source>
</evidence>
<dbReference type="RefSeq" id="XP_022326113.1">
    <property type="nucleotide sequence ID" value="XM_022470405.1"/>
</dbReference>
<reference evidence="3 4" key="1">
    <citation type="submission" date="2025-04" db="UniProtKB">
        <authorList>
            <consortium name="RefSeq"/>
        </authorList>
    </citation>
    <scope>IDENTIFICATION</scope>
    <source>
        <tissue evidence="3 4">Whole sample</tissue>
    </source>
</reference>
<evidence type="ECO:0000313" key="4">
    <source>
        <dbReference type="RefSeq" id="XP_022326112.1"/>
    </source>
</evidence>
<dbReference type="GeneID" id="111126032"/>
<sequence>MDTGRLGDVRRHENSNRKFMCILNNMIKSRWEIVDDSLSRERNEADIRLEKAGTLWRRKHVQQRVLLQCLKMRKETLAHSSARRYGSYGGKPLGAFTRDMDRFISDNHPKKRRQRKVKRALLESIERGQIIAPEDIPKKVERYFNSWKEKKDSSKHTNFLLNFESGGKSFKNNAIPPIRGLLNSFHKFSLDESEEESVPKVKPQAGSLQAVGLQTEDQELVRPTPEDQGMVAAQSGSTEPLATHGNNDRRELKPPKVQGDRKVLKLPPVQTTKAMISVKQT</sequence>
<gene>
    <name evidence="3 4 5" type="primary">LOC111126032</name>
</gene>
<proteinExistence type="predicted"/>
<accession>A0A8B8DDN8</accession>
<evidence type="ECO:0000313" key="5">
    <source>
        <dbReference type="RefSeq" id="XP_022326113.1"/>
    </source>
</evidence>
<feature type="region of interest" description="Disordered" evidence="1">
    <location>
        <begin position="222"/>
        <end position="261"/>
    </location>
</feature>
<dbReference type="RefSeq" id="XP_022326112.1">
    <property type="nucleotide sequence ID" value="XM_022470404.1"/>
</dbReference>
<dbReference type="Proteomes" id="UP000694844">
    <property type="component" value="Chromosome 3"/>
</dbReference>
<protein>
    <submittedName>
        <fullName evidence="3 4">Uncharacterized protein LOC111126032</fullName>
    </submittedName>
</protein>
<dbReference type="RefSeq" id="XP_022326111.1">
    <property type="nucleotide sequence ID" value="XM_022470403.1"/>
</dbReference>
<dbReference type="OrthoDB" id="6090494at2759"/>
<dbReference type="AlphaFoldDB" id="A0A8B8DDN8"/>
<dbReference type="KEGG" id="cvn:111126032"/>
<evidence type="ECO:0000256" key="1">
    <source>
        <dbReference type="SAM" id="MobiDB-lite"/>
    </source>
</evidence>